<dbReference type="Pfam" id="PF03466">
    <property type="entry name" value="LysR_substrate"/>
    <property type="match status" value="1"/>
</dbReference>
<dbReference type="AlphaFoldDB" id="A0A158DW13"/>
<proteinExistence type="inferred from homology"/>
<dbReference type="PANTHER" id="PTHR30537">
    <property type="entry name" value="HTH-TYPE TRANSCRIPTIONAL REGULATOR"/>
    <property type="match status" value="1"/>
</dbReference>
<sequence length="304" mass="33894">MNRHVDLNDLRVFHVVAQKASFAAAADFLVVSPAYVSKRIQLLESALDAPLLFRSTRRVAMTEAGERLFRRAQQLLDEADRLIDDVCGVRHAPRGMLRISSSFGFGRRVVAPVLARFIETHSQLNVRLDLFDRIVDVAAEGYDLDIRVGNEIAPHLIARRLATNHRILCASPDYLRARSTPGSIADLQTHECLCIKERDHPFGVWRFVVDGEDVRAKVSGALASNDGEAAVQWALAGRGIMLRSIWNVRSYLDDGSLIQVLPHVTQPADVFAVYPLRLATSARVKACVEFLESEFSSGAWSQHR</sequence>
<dbReference type="SUPFAM" id="SSF46785">
    <property type="entry name" value="Winged helix' DNA-binding domain"/>
    <property type="match status" value="1"/>
</dbReference>
<keyword evidence="4" id="KW-0804">Transcription</keyword>
<reference evidence="7" key="1">
    <citation type="submission" date="2016-01" db="EMBL/GenBank/DDBJ databases">
        <authorList>
            <person name="Peeters Charlotte."/>
        </authorList>
    </citation>
    <scope>NUCLEOTIDE SEQUENCE [LARGE SCALE GENOMIC DNA]</scope>
</reference>
<dbReference type="InterPro" id="IPR036388">
    <property type="entry name" value="WH-like_DNA-bd_sf"/>
</dbReference>
<evidence type="ECO:0000256" key="4">
    <source>
        <dbReference type="ARBA" id="ARBA00023163"/>
    </source>
</evidence>
<evidence type="ECO:0000256" key="3">
    <source>
        <dbReference type="ARBA" id="ARBA00023125"/>
    </source>
</evidence>
<dbReference type="GO" id="GO:0003700">
    <property type="term" value="F:DNA-binding transcription factor activity"/>
    <property type="evidence" value="ECO:0007669"/>
    <property type="project" value="InterPro"/>
</dbReference>
<keyword evidence="2" id="KW-0805">Transcription regulation</keyword>
<dbReference type="InterPro" id="IPR005119">
    <property type="entry name" value="LysR_subst-bd"/>
</dbReference>
<dbReference type="Gene3D" id="3.40.190.290">
    <property type="match status" value="1"/>
</dbReference>
<dbReference type="Pfam" id="PF00126">
    <property type="entry name" value="HTH_1"/>
    <property type="match status" value="1"/>
</dbReference>
<evidence type="ECO:0000313" key="7">
    <source>
        <dbReference type="Proteomes" id="UP000054624"/>
    </source>
</evidence>
<dbReference type="CDD" id="cd08479">
    <property type="entry name" value="PBP2_CrgA_like_9"/>
    <property type="match status" value="1"/>
</dbReference>
<dbReference type="PANTHER" id="PTHR30537:SF5">
    <property type="entry name" value="HTH-TYPE TRANSCRIPTIONAL ACTIVATOR TTDR-RELATED"/>
    <property type="match status" value="1"/>
</dbReference>
<dbReference type="GO" id="GO:0006351">
    <property type="term" value="P:DNA-templated transcription"/>
    <property type="evidence" value="ECO:0007669"/>
    <property type="project" value="TreeGrafter"/>
</dbReference>
<keyword evidence="7" id="KW-1185">Reference proteome</keyword>
<evidence type="ECO:0000256" key="2">
    <source>
        <dbReference type="ARBA" id="ARBA00023015"/>
    </source>
</evidence>
<dbReference type="RefSeq" id="WP_061165092.1">
    <property type="nucleotide sequence ID" value="NZ_FCOI02000058.1"/>
</dbReference>
<dbReference type="InterPro" id="IPR000847">
    <property type="entry name" value="LysR_HTH_N"/>
</dbReference>
<dbReference type="STRING" id="1777137.AWB76_07590"/>
<comment type="similarity">
    <text evidence="1">Belongs to the LysR transcriptional regulatory family.</text>
</comment>
<organism evidence="6 7">
    <name type="scientific">Caballeronia temeraria</name>
    <dbReference type="NCBI Taxonomy" id="1777137"/>
    <lineage>
        <taxon>Bacteria</taxon>
        <taxon>Pseudomonadati</taxon>
        <taxon>Pseudomonadota</taxon>
        <taxon>Betaproteobacteria</taxon>
        <taxon>Burkholderiales</taxon>
        <taxon>Burkholderiaceae</taxon>
        <taxon>Caballeronia</taxon>
    </lineage>
</organism>
<dbReference type="SUPFAM" id="SSF53850">
    <property type="entry name" value="Periplasmic binding protein-like II"/>
    <property type="match status" value="1"/>
</dbReference>
<dbReference type="InterPro" id="IPR036390">
    <property type="entry name" value="WH_DNA-bd_sf"/>
</dbReference>
<feature type="domain" description="HTH lysR-type" evidence="5">
    <location>
        <begin position="5"/>
        <end position="62"/>
    </location>
</feature>
<keyword evidence="3" id="KW-0238">DNA-binding</keyword>
<dbReference type="EMBL" id="FCOI02000058">
    <property type="protein sequence ID" value="SAK98811.1"/>
    <property type="molecule type" value="Genomic_DNA"/>
</dbReference>
<dbReference type="FunFam" id="3.40.190.290:FF:000001">
    <property type="entry name" value="Transcriptional regulator, LysR family"/>
    <property type="match status" value="1"/>
</dbReference>
<evidence type="ECO:0000256" key="1">
    <source>
        <dbReference type="ARBA" id="ARBA00009437"/>
    </source>
</evidence>
<name>A0A158DW13_9BURK</name>
<accession>A0A158DW13</accession>
<dbReference type="InterPro" id="IPR058163">
    <property type="entry name" value="LysR-type_TF_proteobact-type"/>
</dbReference>
<dbReference type="FunFam" id="1.10.10.10:FF:000001">
    <property type="entry name" value="LysR family transcriptional regulator"/>
    <property type="match status" value="1"/>
</dbReference>
<protein>
    <submittedName>
        <fullName evidence="6">LysR family transcriptional regulator</fullName>
    </submittedName>
</protein>
<evidence type="ECO:0000259" key="5">
    <source>
        <dbReference type="PROSITE" id="PS50931"/>
    </source>
</evidence>
<dbReference type="PROSITE" id="PS50931">
    <property type="entry name" value="HTH_LYSR"/>
    <property type="match status" value="1"/>
</dbReference>
<gene>
    <name evidence="6" type="ORF">AWB76_07590</name>
</gene>
<dbReference type="Gene3D" id="1.10.10.10">
    <property type="entry name" value="Winged helix-like DNA-binding domain superfamily/Winged helix DNA-binding domain"/>
    <property type="match status" value="1"/>
</dbReference>
<evidence type="ECO:0000313" key="6">
    <source>
        <dbReference type="EMBL" id="SAK98811.1"/>
    </source>
</evidence>
<dbReference type="Proteomes" id="UP000054624">
    <property type="component" value="Unassembled WGS sequence"/>
</dbReference>
<dbReference type="GO" id="GO:0043565">
    <property type="term" value="F:sequence-specific DNA binding"/>
    <property type="evidence" value="ECO:0007669"/>
    <property type="project" value="TreeGrafter"/>
</dbReference>
<dbReference type="OrthoDB" id="8954631at2"/>